<evidence type="ECO:0000313" key="5">
    <source>
        <dbReference type="EMBL" id="KKS20113.1"/>
    </source>
</evidence>
<dbReference type="InterPro" id="IPR027461">
    <property type="entry name" value="Carboxypeptidase_A_C_sf"/>
</dbReference>
<organism evidence="5 6">
    <name type="scientific">Candidatus Roizmanbacteria bacterium GW2011_GWC2_41_7</name>
    <dbReference type="NCBI Taxonomy" id="1618487"/>
    <lineage>
        <taxon>Bacteria</taxon>
        <taxon>Candidatus Roizmaniibacteriota</taxon>
    </lineage>
</organism>
<dbReference type="Proteomes" id="UP000034371">
    <property type="component" value="Unassembled WGS sequence"/>
</dbReference>
<gene>
    <name evidence="5" type="ORF">UU78_C0067G0003</name>
</gene>
<keyword evidence="2" id="KW-0378">Hydrolase</keyword>
<keyword evidence="5" id="KW-0645">Protease</keyword>
<dbReference type="PANTHER" id="PTHR30237">
    <property type="entry name" value="MURAMOYLTETRAPEPTIDE CARBOXYPEPTIDASE"/>
    <property type="match status" value="1"/>
</dbReference>
<dbReference type="InterPro" id="IPR040921">
    <property type="entry name" value="Peptidase_S66C"/>
</dbReference>
<proteinExistence type="inferred from homology"/>
<keyword evidence="5" id="KW-0121">Carboxypeptidase</keyword>
<dbReference type="Gene3D" id="3.50.30.60">
    <property type="entry name" value="LD-carboxypeptidase A C-terminal domain-like"/>
    <property type="match status" value="1"/>
</dbReference>
<reference evidence="5 6" key="1">
    <citation type="journal article" date="2015" name="Nature">
        <title>rRNA introns, odd ribosomes, and small enigmatic genomes across a large radiation of phyla.</title>
        <authorList>
            <person name="Brown C.T."/>
            <person name="Hug L.A."/>
            <person name="Thomas B.C."/>
            <person name="Sharon I."/>
            <person name="Castelle C.J."/>
            <person name="Singh A."/>
            <person name="Wilkins M.J."/>
            <person name="Williams K.H."/>
            <person name="Banfield J.F."/>
        </authorList>
    </citation>
    <scope>NUCLEOTIDE SEQUENCE [LARGE SCALE GENOMIC DNA]</scope>
</reference>
<evidence type="ECO:0000259" key="4">
    <source>
        <dbReference type="Pfam" id="PF17676"/>
    </source>
</evidence>
<dbReference type="Pfam" id="PF02016">
    <property type="entry name" value="Peptidase_S66"/>
    <property type="match status" value="1"/>
</dbReference>
<evidence type="ECO:0000259" key="3">
    <source>
        <dbReference type="Pfam" id="PF02016"/>
    </source>
</evidence>
<dbReference type="AlphaFoldDB" id="A0A0G1A445"/>
<dbReference type="InterPro" id="IPR027478">
    <property type="entry name" value="LdcA_N"/>
</dbReference>
<evidence type="ECO:0000256" key="1">
    <source>
        <dbReference type="ARBA" id="ARBA00010233"/>
    </source>
</evidence>
<dbReference type="InterPro" id="IPR029062">
    <property type="entry name" value="Class_I_gatase-like"/>
</dbReference>
<sequence>MISKIPRPLQSGDGVALVNPAGALPERFKNQHGYIKAHLEELGFLVKDMIIESGWEDARKRTETLQAAFTDPQVKAILPLCGGARIYDILPLIDYDVLASHPKIICGSSELSALVVTITKRADIVTFFGPHLNFLNPRASKLENRFTVRSFWNMLQWDWHGRNGLSKNEAYHFFTAPRKPTLPVTIRNIYRDPTRITNDSYRDNFYHALGSGPRVTGKLLIGSLAVLVRLCEEGLRPDVTNKIVMLDSLDMSLETVAELLRCFNDYCNLSRAAAVVLSSLSERTDRANLLYPELRDPNQVRNFLREVSILLGEGPSLFHGFPVGHCAYKLTLPIGATVSIVVETGDLLLAESPYQQ</sequence>
<dbReference type="SUPFAM" id="SSF141986">
    <property type="entry name" value="LD-carboxypeptidase A C-terminal domain-like"/>
    <property type="match status" value="1"/>
</dbReference>
<dbReference type="SUPFAM" id="SSF52317">
    <property type="entry name" value="Class I glutamine amidotransferase-like"/>
    <property type="match status" value="1"/>
</dbReference>
<protein>
    <submittedName>
        <fullName evidence="5">Muramoyltetrapeptide carboxypeptidase</fullName>
    </submittedName>
</protein>
<evidence type="ECO:0000313" key="6">
    <source>
        <dbReference type="Proteomes" id="UP000034371"/>
    </source>
</evidence>
<evidence type="ECO:0000256" key="2">
    <source>
        <dbReference type="ARBA" id="ARBA00022801"/>
    </source>
</evidence>
<dbReference type="InterPro" id="IPR040449">
    <property type="entry name" value="Peptidase_S66_N"/>
</dbReference>
<feature type="domain" description="LD-carboxypeptidase N-terminal" evidence="3">
    <location>
        <begin position="15"/>
        <end position="129"/>
    </location>
</feature>
<accession>A0A0G1A445</accession>
<name>A0A0G1A445_9BACT</name>
<dbReference type="Gene3D" id="3.40.50.10740">
    <property type="entry name" value="Class I glutamine amidotransferase-like"/>
    <property type="match status" value="1"/>
</dbReference>
<comment type="similarity">
    <text evidence="1">Belongs to the peptidase S66 family.</text>
</comment>
<dbReference type="Pfam" id="PF17676">
    <property type="entry name" value="Peptidase_S66C"/>
    <property type="match status" value="1"/>
</dbReference>
<feature type="domain" description="LD-carboxypeptidase C-terminal" evidence="4">
    <location>
        <begin position="216"/>
        <end position="340"/>
    </location>
</feature>
<dbReference type="InterPro" id="IPR003507">
    <property type="entry name" value="S66_fam"/>
</dbReference>
<dbReference type="EMBL" id="LCBY01000067">
    <property type="protein sequence ID" value="KKS20113.1"/>
    <property type="molecule type" value="Genomic_DNA"/>
</dbReference>
<comment type="caution">
    <text evidence="5">The sequence shown here is derived from an EMBL/GenBank/DDBJ whole genome shotgun (WGS) entry which is preliminary data.</text>
</comment>
<dbReference type="GO" id="GO:0004180">
    <property type="term" value="F:carboxypeptidase activity"/>
    <property type="evidence" value="ECO:0007669"/>
    <property type="project" value="UniProtKB-KW"/>
</dbReference>
<dbReference type="PANTHER" id="PTHR30237:SF5">
    <property type="entry name" value="CARBOXYPEPTIDASE VC_A0337-RELATED"/>
    <property type="match status" value="1"/>
</dbReference>